<evidence type="ECO:0000313" key="3">
    <source>
        <dbReference type="Proteomes" id="UP000523545"/>
    </source>
</evidence>
<dbReference type="RefSeq" id="WP_179782317.1">
    <property type="nucleotide sequence ID" value="NZ_JACCHK010000001.1"/>
</dbReference>
<feature type="region of interest" description="Disordered" evidence="1">
    <location>
        <begin position="425"/>
        <end position="459"/>
    </location>
</feature>
<dbReference type="AlphaFoldDB" id="A0A7Y9X673"/>
<proteinExistence type="predicted"/>
<feature type="region of interest" description="Disordered" evidence="1">
    <location>
        <begin position="534"/>
        <end position="567"/>
    </location>
</feature>
<comment type="caution">
    <text evidence="2">The sequence shown here is derived from an EMBL/GenBank/DDBJ whole genome shotgun (WGS) entry which is preliminary data.</text>
</comment>
<evidence type="ECO:0000313" key="2">
    <source>
        <dbReference type="EMBL" id="NYH45187.1"/>
    </source>
</evidence>
<evidence type="ECO:0000256" key="1">
    <source>
        <dbReference type="SAM" id="MobiDB-lite"/>
    </source>
</evidence>
<dbReference type="PROSITE" id="PS00018">
    <property type="entry name" value="EF_HAND_1"/>
    <property type="match status" value="1"/>
</dbReference>
<feature type="region of interest" description="Disordered" evidence="1">
    <location>
        <begin position="478"/>
        <end position="499"/>
    </location>
</feature>
<feature type="compositionally biased region" description="Basic and acidic residues" evidence="1">
    <location>
        <begin position="555"/>
        <end position="566"/>
    </location>
</feature>
<reference evidence="2 3" key="1">
    <citation type="submission" date="2020-07" db="EMBL/GenBank/DDBJ databases">
        <title>Sequencing the genomes of 1000 actinobacteria strains.</title>
        <authorList>
            <person name="Klenk H.-P."/>
        </authorList>
    </citation>
    <scope>NUCLEOTIDE SEQUENCE [LARGE SCALE GENOMIC DNA]</scope>
    <source>
        <strain evidence="2 3">DSM 45876</strain>
    </source>
</reference>
<organism evidence="2 3">
    <name type="scientific">Micromonospora jinlongensis</name>
    <dbReference type="NCBI Taxonomy" id="1287877"/>
    <lineage>
        <taxon>Bacteria</taxon>
        <taxon>Bacillati</taxon>
        <taxon>Actinomycetota</taxon>
        <taxon>Actinomycetes</taxon>
        <taxon>Micromonosporales</taxon>
        <taxon>Micromonosporaceae</taxon>
        <taxon>Micromonospora</taxon>
    </lineage>
</organism>
<keyword evidence="3" id="KW-1185">Reference proteome</keyword>
<dbReference type="InterPro" id="IPR018247">
    <property type="entry name" value="EF_Hand_1_Ca_BS"/>
</dbReference>
<protein>
    <submittedName>
        <fullName evidence="2">Uncharacterized protein</fullName>
    </submittedName>
</protein>
<dbReference type="EMBL" id="JACCHK010000001">
    <property type="protein sequence ID" value="NYH45187.1"/>
    <property type="molecule type" value="Genomic_DNA"/>
</dbReference>
<dbReference type="Proteomes" id="UP000523545">
    <property type="component" value="Unassembled WGS sequence"/>
</dbReference>
<gene>
    <name evidence="2" type="ORF">HNR22_004914</name>
</gene>
<sequence>MRRLRGWAAMLGGTVRAPSRPLRIRGYTDAYLVTIAFSRRVPGGGNSTEKLIVKVQDRGTREPGRHEQAWSSNEDFAVLHLVRQPYPGLDVDDDRILTFQEVAAGGRPVIPFGDIGDECVVPAFALVMDQILNNLNRRSDDVRRKGRPLGRTTISDYLCGELTVASALPEVSHLAARVGLSDPSSDWFVVDGVVLPNPLRLVAPDSPPKDVYIDYVVGYAHGDLHGGNILVPFDKAPRPDEFQLVDLSAFAEKAPLSRDLVCLLLTTVLRYVAPRGAAGEPGLPSAQAAALIDKLLNPASDRPSLVLPPVLNELVDAAHSAGLSAVQGSGWGEEWETQFRLSLIAQALVCVTFDNLSFAGRRWCFRLAAEAYRKSFCSVAAPAPAGLPVLPRASDQLAPPRTAECSPVPRPVDDRLDKGWLANLTAEPGSQHGDYPRPAVTGVRAGNAGRSAHTGPMDNWIRPAPWAGNQSALQRPALIGDGVPQPRQPLNDGMNWSQAAAKRRTMPRASLRWITAAILGGAALGTAAAVAIPSPTGLDRPEGKITPHPRSAPEAPDRGSSRDEASQRLTGLALQVAMLRETPPPGGYTFICRRVWGLEATDGRGPQKILSQETRLWWNSRRSGRSVTTTEVNGRRTEPPDVETYGEGELSAVLPLPADDLTELRDQLGELFDELTPARRNAAGALRLVAQFHQNHLLTPGQRAVLLSYLAETPGITYRKKQLDQANRPGHGFSADDGESRRDTLIIGEDGRLLSHELTSVGGAVLSHELLVTSTRTETTTDHDCD</sequence>
<name>A0A7Y9X673_9ACTN</name>
<accession>A0A7Y9X673</accession>